<dbReference type="InterPro" id="IPR029068">
    <property type="entry name" value="Glyas_Bleomycin-R_OHBP_Dase"/>
</dbReference>
<dbReference type="CDD" id="cd00488">
    <property type="entry name" value="PCD_DCoH"/>
    <property type="match status" value="1"/>
</dbReference>
<dbReference type="Proteomes" id="UP000516957">
    <property type="component" value="Unassembled WGS sequence"/>
</dbReference>
<evidence type="ECO:0000256" key="5">
    <source>
        <dbReference type="ARBA" id="ARBA00023239"/>
    </source>
</evidence>
<comment type="similarity">
    <text evidence="2">Belongs to the pterin-4-alpha-carbinolamine dehydratase family.</text>
</comment>
<proteinExistence type="inferred from homology"/>
<dbReference type="Pfam" id="PF18029">
    <property type="entry name" value="Glyoxalase_6"/>
    <property type="match status" value="1"/>
</dbReference>
<keyword evidence="5 7" id="KW-0456">Lyase</keyword>
<comment type="catalytic activity">
    <reaction evidence="1">
        <text>(4aS,6R)-4a-hydroxy-L-erythro-5,6,7,8-tetrahydrobiopterin = (6R)-L-erythro-6,7-dihydrobiopterin + H2O</text>
        <dbReference type="Rhea" id="RHEA:11920"/>
        <dbReference type="ChEBI" id="CHEBI:15377"/>
        <dbReference type="ChEBI" id="CHEBI:15642"/>
        <dbReference type="ChEBI" id="CHEBI:43120"/>
        <dbReference type="EC" id="4.2.1.96"/>
    </reaction>
</comment>
<dbReference type="SUPFAM" id="SSF54593">
    <property type="entry name" value="Glyoxalase/Bleomycin resistance protein/Dihydroxybiphenyl dioxygenase"/>
    <property type="match status" value="1"/>
</dbReference>
<dbReference type="InterPro" id="IPR041581">
    <property type="entry name" value="Glyoxalase_6"/>
</dbReference>
<gene>
    <name evidence="7" type="ORF">BKA08_003370</name>
</gene>
<dbReference type="SUPFAM" id="SSF55248">
    <property type="entry name" value="PCD-like"/>
    <property type="match status" value="1"/>
</dbReference>
<name>A0A7Y9F3Y8_9ACTN</name>
<accession>A0A7Y9F3Y8</accession>
<evidence type="ECO:0000259" key="6">
    <source>
        <dbReference type="Pfam" id="PF18029"/>
    </source>
</evidence>
<reference evidence="7 8" key="1">
    <citation type="submission" date="2020-07" db="EMBL/GenBank/DDBJ databases">
        <title>Sequencing the genomes of 1000 actinobacteria strains.</title>
        <authorList>
            <person name="Klenk H.-P."/>
        </authorList>
    </citation>
    <scope>NUCLEOTIDE SEQUENCE [LARGE SCALE GENOMIC DNA]</scope>
    <source>
        <strain evidence="7 8">DSM 18965</strain>
    </source>
</reference>
<dbReference type="Pfam" id="PF01329">
    <property type="entry name" value="Pterin_4a"/>
    <property type="match status" value="1"/>
</dbReference>
<dbReference type="Gene3D" id="3.10.180.10">
    <property type="entry name" value="2,3-Dihydroxybiphenyl 1,2-Dioxygenase, domain 1"/>
    <property type="match status" value="1"/>
</dbReference>
<protein>
    <recommendedName>
        <fullName evidence="4">Putative pterin-4-alpha-carbinolamine dehydratase</fullName>
        <ecNumber evidence="3">4.2.1.96</ecNumber>
    </recommendedName>
</protein>
<dbReference type="EMBL" id="JACCBE010000001">
    <property type="protein sequence ID" value="NYD59132.1"/>
    <property type="molecule type" value="Genomic_DNA"/>
</dbReference>
<dbReference type="InterPro" id="IPR001533">
    <property type="entry name" value="Pterin_deHydtase"/>
</dbReference>
<dbReference type="EC" id="4.2.1.96" evidence="3"/>
<evidence type="ECO:0000256" key="3">
    <source>
        <dbReference type="ARBA" id="ARBA00013252"/>
    </source>
</evidence>
<evidence type="ECO:0000256" key="2">
    <source>
        <dbReference type="ARBA" id="ARBA00006472"/>
    </source>
</evidence>
<organism evidence="7 8">
    <name type="scientific">Nocardioides marinisabuli</name>
    <dbReference type="NCBI Taxonomy" id="419476"/>
    <lineage>
        <taxon>Bacteria</taxon>
        <taxon>Bacillati</taxon>
        <taxon>Actinomycetota</taxon>
        <taxon>Actinomycetes</taxon>
        <taxon>Propionibacteriales</taxon>
        <taxon>Nocardioidaceae</taxon>
        <taxon>Nocardioides</taxon>
    </lineage>
</organism>
<dbReference type="PANTHER" id="PTHR12599:SF0">
    <property type="entry name" value="PTERIN-4-ALPHA-CARBINOLAMINE DEHYDRATASE"/>
    <property type="match status" value="1"/>
</dbReference>
<dbReference type="GO" id="GO:0008124">
    <property type="term" value="F:4-alpha-hydroxytetrahydrobiopterin dehydratase activity"/>
    <property type="evidence" value="ECO:0007669"/>
    <property type="project" value="UniProtKB-EC"/>
</dbReference>
<dbReference type="InterPro" id="IPR036428">
    <property type="entry name" value="PCD_sf"/>
</dbReference>
<evidence type="ECO:0000313" key="8">
    <source>
        <dbReference type="Proteomes" id="UP000516957"/>
    </source>
</evidence>
<dbReference type="GO" id="GO:0006729">
    <property type="term" value="P:tetrahydrobiopterin biosynthetic process"/>
    <property type="evidence" value="ECO:0007669"/>
    <property type="project" value="InterPro"/>
</dbReference>
<dbReference type="Gene3D" id="3.30.1360.20">
    <property type="entry name" value="Transcriptional coactivator/pterin dehydratase"/>
    <property type="match status" value="1"/>
</dbReference>
<keyword evidence="8" id="KW-1185">Reference proteome</keyword>
<comment type="caution">
    <text evidence="7">The sequence shown here is derived from an EMBL/GenBank/DDBJ whole genome shotgun (WGS) entry which is preliminary data.</text>
</comment>
<dbReference type="PANTHER" id="PTHR12599">
    <property type="entry name" value="PTERIN-4-ALPHA-CARBINOLAMINE DEHYDRATASE"/>
    <property type="match status" value="1"/>
</dbReference>
<evidence type="ECO:0000256" key="1">
    <source>
        <dbReference type="ARBA" id="ARBA00001554"/>
    </source>
</evidence>
<evidence type="ECO:0000313" key="7">
    <source>
        <dbReference type="EMBL" id="NYD59132.1"/>
    </source>
</evidence>
<sequence length="227" mass="24794">MRSMDERRRRWTATEVREADLAHWRQVLGRLKARFRTGDFATGLALVNRIGEAAEAADHHPDVTLTYTDVVVTLVSHDVGGLTVRDVDLARTISADAAELGVEADLRGLTQVELGLDTADGAPLAPFYAALLGSEVVDGEPVDPTGQAPTVWWQTPEEGDEEHALPAQSFEQRWHLDVWVPHDEAPRRLQAVLDAGGRLVSDSAAPAYWVVEDADGNRACLCTPEGR</sequence>
<feature type="domain" description="Glyoxalase-like" evidence="6">
    <location>
        <begin position="115"/>
        <end position="222"/>
    </location>
</feature>
<dbReference type="AlphaFoldDB" id="A0A7Y9F3Y8"/>
<evidence type="ECO:0000256" key="4">
    <source>
        <dbReference type="ARBA" id="ARBA00021735"/>
    </source>
</evidence>